<name>A0A941DQD6_9BURK</name>
<gene>
    <name evidence="2" type="ORF">KDM89_08490</name>
</gene>
<dbReference type="InterPro" id="IPR036736">
    <property type="entry name" value="ACP-like_sf"/>
</dbReference>
<dbReference type="InterPro" id="IPR009081">
    <property type="entry name" value="PP-bd_ACP"/>
</dbReference>
<reference evidence="2" key="1">
    <citation type="submission" date="2021-04" db="EMBL/GenBank/DDBJ databases">
        <title>novel species isolated from subtropical streams in China.</title>
        <authorList>
            <person name="Lu H."/>
        </authorList>
    </citation>
    <scope>NUCLEOTIDE SEQUENCE</scope>
    <source>
        <strain evidence="2">LFS511W</strain>
    </source>
</reference>
<dbReference type="Proteomes" id="UP000680067">
    <property type="component" value="Unassembled WGS sequence"/>
</dbReference>
<sequence>MSKDTIRQILKDHGKFTVDVATLSDDADLYEAGMTSHASVNVMLALEDAFDLEFPDRMLKRSVFESISAINAAIEELKG</sequence>
<dbReference type="RefSeq" id="WP_189356415.1">
    <property type="nucleotide sequence ID" value="NZ_CAXBSD010000022.1"/>
</dbReference>
<dbReference type="AlphaFoldDB" id="A0A941DQD6"/>
<feature type="domain" description="Carrier" evidence="1">
    <location>
        <begin position="1"/>
        <end position="78"/>
    </location>
</feature>
<dbReference type="Gene3D" id="1.10.1200.10">
    <property type="entry name" value="ACP-like"/>
    <property type="match status" value="1"/>
</dbReference>
<keyword evidence="3" id="KW-1185">Reference proteome</keyword>
<protein>
    <submittedName>
        <fullName evidence="2">Acyl carrier protein</fullName>
    </submittedName>
</protein>
<accession>A0A941DQD6</accession>
<dbReference type="EMBL" id="JAGSPN010000005">
    <property type="protein sequence ID" value="MBR7782176.1"/>
    <property type="molecule type" value="Genomic_DNA"/>
</dbReference>
<comment type="caution">
    <text evidence="2">The sequence shown here is derived from an EMBL/GenBank/DDBJ whole genome shotgun (WGS) entry which is preliminary data.</text>
</comment>
<evidence type="ECO:0000259" key="1">
    <source>
        <dbReference type="PROSITE" id="PS50075"/>
    </source>
</evidence>
<dbReference type="SUPFAM" id="SSF47336">
    <property type="entry name" value="ACP-like"/>
    <property type="match status" value="1"/>
</dbReference>
<evidence type="ECO:0000313" key="2">
    <source>
        <dbReference type="EMBL" id="MBR7782176.1"/>
    </source>
</evidence>
<evidence type="ECO:0000313" key="3">
    <source>
        <dbReference type="Proteomes" id="UP000680067"/>
    </source>
</evidence>
<organism evidence="2 3">
    <name type="scientific">Undibacterium luofuense</name>
    <dbReference type="NCBI Taxonomy" id="2828733"/>
    <lineage>
        <taxon>Bacteria</taxon>
        <taxon>Pseudomonadati</taxon>
        <taxon>Pseudomonadota</taxon>
        <taxon>Betaproteobacteria</taxon>
        <taxon>Burkholderiales</taxon>
        <taxon>Oxalobacteraceae</taxon>
        <taxon>Undibacterium</taxon>
    </lineage>
</organism>
<proteinExistence type="predicted"/>
<dbReference type="NCBIfam" id="NF005480">
    <property type="entry name" value="PRK07081.1"/>
    <property type="match status" value="1"/>
</dbReference>
<dbReference type="PROSITE" id="PS50075">
    <property type="entry name" value="CARRIER"/>
    <property type="match status" value="1"/>
</dbReference>
<dbReference type="Pfam" id="PF00550">
    <property type="entry name" value="PP-binding"/>
    <property type="match status" value="1"/>
</dbReference>